<dbReference type="RefSeq" id="WP_088569930.1">
    <property type="nucleotide sequence ID" value="NZ_FYEK01000003.1"/>
</dbReference>
<dbReference type="GO" id="GO:0016853">
    <property type="term" value="F:isomerase activity"/>
    <property type="evidence" value="ECO:0007669"/>
    <property type="project" value="UniProtKB-KW"/>
</dbReference>
<dbReference type="EMBL" id="FYEK01000003">
    <property type="protein sequence ID" value="SNB51259.1"/>
    <property type="molecule type" value="Genomic_DNA"/>
</dbReference>
<name>A0A212PW72_9CHLR</name>
<protein>
    <submittedName>
        <fullName evidence="2">Sugar phosphate isomerase/epimerase</fullName>
    </submittedName>
</protein>
<dbReference type="PANTHER" id="PTHR12110">
    <property type="entry name" value="HYDROXYPYRUVATE ISOMERASE"/>
    <property type="match status" value="1"/>
</dbReference>
<dbReference type="OrthoDB" id="9801960at2"/>
<dbReference type="PANTHER" id="PTHR12110:SF21">
    <property type="entry name" value="XYLOSE ISOMERASE-LIKE TIM BARREL DOMAIN-CONTAINING PROTEIN"/>
    <property type="match status" value="1"/>
</dbReference>
<reference evidence="3" key="1">
    <citation type="submission" date="2017-06" db="EMBL/GenBank/DDBJ databases">
        <authorList>
            <person name="Varghese N."/>
            <person name="Submissions S."/>
        </authorList>
    </citation>
    <scope>NUCLEOTIDE SEQUENCE [LARGE SCALE GENOMIC DNA]</scope>
    <source>
        <strain evidence="3">JAD2</strain>
    </source>
</reference>
<evidence type="ECO:0000313" key="2">
    <source>
        <dbReference type="EMBL" id="SNB51259.1"/>
    </source>
</evidence>
<keyword evidence="3" id="KW-1185">Reference proteome</keyword>
<evidence type="ECO:0000313" key="3">
    <source>
        <dbReference type="Proteomes" id="UP000197025"/>
    </source>
</evidence>
<keyword evidence="2" id="KW-0413">Isomerase</keyword>
<feature type="domain" description="Xylose isomerase-like TIM barrel" evidence="1">
    <location>
        <begin position="21"/>
        <end position="256"/>
    </location>
</feature>
<accession>A0A212PW72</accession>
<organism evidence="2 3">
    <name type="scientific">Thermoflexus hugenholtzii JAD2</name>
    <dbReference type="NCBI Taxonomy" id="877466"/>
    <lineage>
        <taxon>Bacteria</taxon>
        <taxon>Bacillati</taxon>
        <taxon>Chloroflexota</taxon>
        <taxon>Thermoflexia</taxon>
        <taxon>Thermoflexales</taxon>
        <taxon>Thermoflexaceae</taxon>
        <taxon>Thermoflexus</taxon>
    </lineage>
</organism>
<proteinExistence type="predicted"/>
<dbReference type="SUPFAM" id="SSF51658">
    <property type="entry name" value="Xylose isomerase-like"/>
    <property type="match status" value="1"/>
</dbReference>
<dbReference type="Pfam" id="PF01261">
    <property type="entry name" value="AP_endonuc_2"/>
    <property type="match status" value="1"/>
</dbReference>
<dbReference type="Gene3D" id="3.20.20.150">
    <property type="entry name" value="Divalent-metal-dependent TIM barrel enzymes"/>
    <property type="match status" value="1"/>
</dbReference>
<gene>
    <name evidence="2" type="ORF">SAMN02746019_00021340</name>
</gene>
<evidence type="ECO:0000259" key="1">
    <source>
        <dbReference type="Pfam" id="PF01261"/>
    </source>
</evidence>
<dbReference type="InterPro" id="IPR050312">
    <property type="entry name" value="IolE/XylAMocC-like"/>
</dbReference>
<dbReference type="Proteomes" id="UP000197025">
    <property type="component" value="Unassembled WGS sequence"/>
</dbReference>
<dbReference type="InterPro" id="IPR013022">
    <property type="entry name" value="Xyl_isomerase-like_TIM-brl"/>
</dbReference>
<dbReference type="InParanoid" id="A0A212PW72"/>
<dbReference type="InterPro" id="IPR036237">
    <property type="entry name" value="Xyl_isomerase-like_sf"/>
</dbReference>
<sequence length="282" mass="31726">MLTFGLKGPDPGIPFEEWSAILREAGFSWMEIRAPEVPDPDWEERLRAWRERDGWSYSVHARFFGVNLSSPNPRVRRAAVEVALEDLAFAARIGARRLNLHAGDVNWYDVPPPGHPAHARMMEALNRLREQHQAAATRSIAEIAQAARPQGVEVVVENLYKPWELLCSPEEVAIFLGRLEGPVGFTLDIGHAALAGRPPVAFLRALDGWVRHLHLHWNDGAFDTHEFPELSIPGVAEVLQAVKERCPHATLLIEITPGSEDELERFRSWPAQVRKLLKAHVV</sequence>
<dbReference type="AlphaFoldDB" id="A0A212PW72"/>